<evidence type="ECO:0000256" key="7">
    <source>
        <dbReference type="ARBA" id="ARBA00022833"/>
    </source>
</evidence>
<evidence type="ECO:0000256" key="1">
    <source>
        <dbReference type="ARBA" id="ARBA00004123"/>
    </source>
</evidence>
<comment type="similarity">
    <text evidence="2 12">Belongs to the replication factor A protein 1 family.</text>
</comment>
<dbReference type="CDD" id="cd04475">
    <property type="entry name" value="RPA1_DBD_B"/>
    <property type="match status" value="1"/>
</dbReference>
<comment type="function">
    <text evidence="12">Component of the replication protein A complex (RPA) required for DNA recombination, repair and replication. The activity of RPA is mediated by single-stranded DNA binding and protein interactions. Probably involved in repair of double-strand DNA breaks (DSBs) induced by genotoxic stresses.</text>
</comment>
<dbReference type="Proteomes" id="UP000507222">
    <property type="component" value="Unassembled WGS sequence"/>
</dbReference>
<dbReference type="GO" id="GO:0007140">
    <property type="term" value="P:male meiotic nuclear division"/>
    <property type="evidence" value="ECO:0007669"/>
    <property type="project" value="UniProtKB-ARBA"/>
</dbReference>
<dbReference type="InterPro" id="IPR004591">
    <property type="entry name" value="Rfa1"/>
</dbReference>
<dbReference type="InterPro" id="IPR047192">
    <property type="entry name" value="Euk_RPA1_DBD_C"/>
</dbReference>
<dbReference type="SUPFAM" id="SSF50249">
    <property type="entry name" value="Nucleic acid-binding proteins"/>
    <property type="match status" value="4"/>
</dbReference>
<dbReference type="Pfam" id="PF01336">
    <property type="entry name" value="tRNA_anti-codon"/>
    <property type="match status" value="1"/>
</dbReference>
<dbReference type="FunFam" id="2.40.50.140:FF:000041">
    <property type="entry name" value="Replication protein A subunit"/>
    <property type="match status" value="1"/>
</dbReference>
<evidence type="ECO:0000256" key="4">
    <source>
        <dbReference type="ARBA" id="ARBA00022723"/>
    </source>
</evidence>
<dbReference type="AlphaFoldDB" id="A0A6J5VGG9"/>
<evidence type="ECO:0000256" key="11">
    <source>
        <dbReference type="ARBA" id="ARBA00023242"/>
    </source>
</evidence>
<dbReference type="GO" id="GO:0043047">
    <property type="term" value="F:single-stranded telomeric DNA binding"/>
    <property type="evidence" value="ECO:0007669"/>
    <property type="project" value="TreeGrafter"/>
</dbReference>
<keyword evidence="9" id="KW-0233">DNA recombination</keyword>
<evidence type="ECO:0000259" key="17">
    <source>
        <dbReference type="Pfam" id="PF16900"/>
    </source>
</evidence>
<evidence type="ECO:0000259" key="14">
    <source>
        <dbReference type="Pfam" id="PF01336"/>
    </source>
</evidence>
<keyword evidence="6 12" id="KW-0863">Zinc-finger</keyword>
<dbReference type="InterPro" id="IPR013955">
    <property type="entry name" value="Rep_factor-A_C"/>
</dbReference>
<dbReference type="Pfam" id="PF16900">
    <property type="entry name" value="REPA_OB_2"/>
    <property type="match status" value="1"/>
</dbReference>
<dbReference type="CDD" id="cd04477">
    <property type="entry name" value="RPA1N"/>
    <property type="match status" value="1"/>
</dbReference>
<organism evidence="18 19">
    <name type="scientific">Prunus armeniaca</name>
    <name type="common">Apricot</name>
    <name type="synonym">Armeniaca vulgaris</name>
    <dbReference type="NCBI Taxonomy" id="36596"/>
    <lineage>
        <taxon>Eukaryota</taxon>
        <taxon>Viridiplantae</taxon>
        <taxon>Streptophyta</taxon>
        <taxon>Embryophyta</taxon>
        <taxon>Tracheophyta</taxon>
        <taxon>Spermatophyta</taxon>
        <taxon>Magnoliopsida</taxon>
        <taxon>eudicotyledons</taxon>
        <taxon>Gunneridae</taxon>
        <taxon>Pentapetalae</taxon>
        <taxon>rosids</taxon>
        <taxon>fabids</taxon>
        <taxon>Rosales</taxon>
        <taxon>Rosaceae</taxon>
        <taxon>Amygdaloideae</taxon>
        <taxon>Amygdaleae</taxon>
        <taxon>Prunus</taxon>
    </lineage>
</organism>
<comment type="subunit">
    <text evidence="12">Heterotrimer of RPA1, RPA2 and RPA3 (canonical replication protein A complex).</text>
</comment>
<dbReference type="InterPro" id="IPR007199">
    <property type="entry name" value="Rep_factor-A_N"/>
</dbReference>
<evidence type="ECO:0000313" key="19">
    <source>
        <dbReference type="Proteomes" id="UP000507222"/>
    </source>
</evidence>
<dbReference type="CDD" id="cd04476">
    <property type="entry name" value="RPA1_DBD_C"/>
    <property type="match status" value="1"/>
</dbReference>
<gene>
    <name evidence="18" type="ORF">CURHAP_LOCUS46296</name>
</gene>
<feature type="domain" description="Replication protein A OB" evidence="17">
    <location>
        <begin position="332"/>
        <end position="436"/>
    </location>
</feature>
<dbReference type="GO" id="GO:0006260">
    <property type="term" value="P:DNA replication"/>
    <property type="evidence" value="ECO:0007669"/>
    <property type="project" value="UniProtKB-KW"/>
</dbReference>
<evidence type="ECO:0000256" key="3">
    <source>
        <dbReference type="ARBA" id="ARBA00022705"/>
    </source>
</evidence>
<evidence type="ECO:0000259" key="15">
    <source>
        <dbReference type="Pfam" id="PF04057"/>
    </source>
</evidence>
<dbReference type="InterPro" id="IPR012340">
    <property type="entry name" value="NA-bd_OB-fold"/>
</dbReference>
<keyword evidence="10" id="KW-0234">DNA repair</keyword>
<feature type="compositionally biased region" description="Polar residues" evidence="13">
    <location>
        <begin position="146"/>
        <end position="160"/>
    </location>
</feature>
<keyword evidence="3 12" id="KW-0235">DNA replication</keyword>
<dbReference type="FunFam" id="2.40.50.140:FF:000090">
    <property type="entry name" value="Replication protein A subunit"/>
    <property type="match status" value="1"/>
</dbReference>
<dbReference type="EMBL" id="CAEKDK010000007">
    <property type="protein sequence ID" value="CAB4288179.1"/>
    <property type="molecule type" value="Genomic_DNA"/>
</dbReference>
<comment type="subcellular location">
    <subcellularLocation>
        <location evidence="1 12">Nucleus</location>
    </subcellularLocation>
</comment>
<dbReference type="GO" id="GO:0003684">
    <property type="term" value="F:damaged DNA binding"/>
    <property type="evidence" value="ECO:0007669"/>
    <property type="project" value="TreeGrafter"/>
</dbReference>
<evidence type="ECO:0000256" key="10">
    <source>
        <dbReference type="ARBA" id="ARBA00023204"/>
    </source>
</evidence>
<dbReference type="PANTHER" id="PTHR23273">
    <property type="entry name" value="REPLICATION FACTOR A 1, RFA1"/>
    <property type="match status" value="1"/>
</dbReference>
<dbReference type="InterPro" id="IPR031657">
    <property type="entry name" value="REPA_OB_2"/>
</dbReference>
<keyword evidence="7 12" id="KW-0862">Zinc</keyword>
<keyword evidence="5" id="KW-0227">DNA damage</keyword>
<evidence type="ECO:0000256" key="13">
    <source>
        <dbReference type="SAM" id="MobiDB-lite"/>
    </source>
</evidence>
<dbReference type="Gene3D" id="2.40.50.140">
    <property type="entry name" value="Nucleic acid-binding proteins"/>
    <property type="match status" value="4"/>
</dbReference>
<keyword evidence="4 12" id="KW-0479">Metal-binding</keyword>
<dbReference type="FunFam" id="2.40.50.140:FF:000117">
    <property type="entry name" value="Replication protein A subunit"/>
    <property type="match status" value="1"/>
</dbReference>
<evidence type="ECO:0000256" key="9">
    <source>
        <dbReference type="ARBA" id="ARBA00023172"/>
    </source>
</evidence>
<dbReference type="CDD" id="cd04474">
    <property type="entry name" value="RPA1_DBD_A"/>
    <property type="match status" value="1"/>
</dbReference>
<feature type="domain" description="OB" evidence="14">
    <location>
        <begin position="223"/>
        <end position="303"/>
    </location>
</feature>
<protein>
    <recommendedName>
        <fullName evidence="12">Replication protein A subunit</fullName>
    </recommendedName>
</protein>
<sequence>MPVHLTPNAIAAISAGDLNSKPLVQVIDIKLLGKQERYRFIVSDAVSCQHAMVATQLNDRIKTSQVKKGSIIQLTDYISNYFQTRKIIVVLNMETIILDSEIIGDPKPYVESGSTAQKALPNNNFEHSVGDSNNYMISQESVRNVQSLRPTSHSGTSLNRGPNLRPTFHSENSVHNVPNFRPTVQPPYQPPPQYKNHGSIVKNEAPARIIPINALNPYQGRWAIKARVTAKGDPRRYNNARGDGKVFSFDLLDSEGGEIRVTCFNAVLDRFYDTIEVGRVYLISKGSLKPAQKNFNHLKNDWEITLDASSTVELCPDEDGSIPEQKFSFRHISEIENVDSNSIVDIIGIVISVNPSVPIMRKNGMETQRRIVNLRDWSGKSVELTLWGDVCNREGQRLEDMLASGLFPVLAVKAGKINDFSGKSVGTIHSTQLFINPDIPDSHSLREWFDRGGKDTASVSISKDIVPGGSKNEIRKTVSQIKDEGLGRSDKPDWVTVKATISFIKTDSFCYTACPLMIGDRQCNKKVSRSGNRGWQCDRCDQEFEECDYRYLLQAQIQDNTGLTWATAFQESGEEILGCSAKDLYLLKEQDDARFGDIVRSSIFNQFLFKLKIKEETYGDEQKVKITVVKADKVNYSSESKYMLDMILKFTR</sequence>
<feature type="domain" description="Replication factor-A protein 1 N-terminal" evidence="15">
    <location>
        <begin position="5"/>
        <end position="96"/>
    </location>
</feature>
<keyword evidence="11 12" id="KW-0539">Nucleus</keyword>
<dbReference type="PANTHER" id="PTHR23273:SF47">
    <property type="entry name" value="REPLICATION PROTEIN A 70 KDA DNA-BINDING SUBUNIT A"/>
    <property type="match status" value="1"/>
</dbReference>
<evidence type="ECO:0000313" key="18">
    <source>
        <dbReference type="EMBL" id="CAB4288179.1"/>
    </source>
</evidence>
<evidence type="ECO:0000259" key="16">
    <source>
        <dbReference type="Pfam" id="PF08646"/>
    </source>
</evidence>
<proteinExistence type="inferred from homology"/>
<dbReference type="GO" id="GO:0008270">
    <property type="term" value="F:zinc ion binding"/>
    <property type="evidence" value="ECO:0007669"/>
    <property type="project" value="UniProtKB-KW"/>
</dbReference>
<feature type="domain" description="Replication factor A C-terminal" evidence="16">
    <location>
        <begin position="494"/>
        <end position="643"/>
    </location>
</feature>
<keyword evidence="8 12" id="KW-0238">DNA-binding</keyword>
<evidence type="ECO:0000256" key="8">
    <source>
        <dbReference type="ARBA" id="ARBA00023125"/>
    </source>
</evidence>
<accession>A0A6J5VGG9</accession>
<evidence type="ECO:0000256" key="2">
    <source>
        <dbReference type="ARBA" id="ARBA00005690"/>
    </source>
</evidence>
<dbReference type="GO" id="GO:0006289">
    <property type="term" value="P:nucleotide-excision repair"/>
    <property type="evidence" value="ECO:0007669"/>
    <property type="project" value="TreeGrafter"/>
</dbReference>
<dbReference type="Pfam" id="PF08646">
    <property type="entry name" value="Rep_fac-A_C"/>
    <property type="match status" value="1"/>
</dbReference>
<dbReference type="Pfam" id="PF04057">
    <property type="entry name" value="Rep-A_N"/>
    <property type="match status" value="1"/>
</dbReference>
<name>A0A6J5VGG9_PRUAR</name>
<reference evidence="18 19" key="1">
    <citation type="submission" date="2020-05" db="EMBL/GenBank/DDBJ databases">
        <authorList>
            <person name="Campoy J."/>
            <person name="Schneeberger K."/>
            <person name="Spophaly S."/>
        </authorList>
    </citation>
    <scope>NUCLEOTIDE SEQUENCE [LARGE SCALE GENOMIC DNA]</scope>
    <source>
        <strain evidence="18">PruArmRojPasFocal</strain>
    </source>
</reference>
<dbReference type="NCBIfam" id="TIGR00617">
    <property type="entry name" value="rpa1"/>
    <property type="match status" value="1"/>
</dbReference>
<feature type="region of interest" description="Disordered" evidence="13">
    <location>
        <begin position="146"/>
        <end position="182"/>
    </location>
</feature>
<dbReference type="GO" id="GO:0000724">
    <property type="term" value="P:double-strand break repair via homologous recombination"/>
    <property type="evidence" value="ECO:0007669"/>
    <property type="project" value="TreeGrafter"/>
</dbReference>
<dbReference type="FunFam" id="2.40.50.140:FF:000064">
    <property type="entry name" value="Replication protein A subunit"/>
    <property type="match status" value="1"/>
</dbReference>
<evidence type="ECO:0000256" key="5">
    <source>
        <dbReference type="ARBA" id="ARBA00022763"/>
    </source>
</evidence>
<dbReference type="GO" id="GO:0007004">
    <property type="term" value="P:telomere maintenance via telomerase"/>
    <property type="evidence" value="ECO:0007669"/>
    <property type="project" value="TreeGrafter"/>
</dbReference>
<evidence type="ECO:0000256" key="12">
    <source>
        <dbReference type="RuleBase" id="RU364130"/>
    </source>
</evidence>
<evidence type="ECO:0000256" key="6">
    <source>
        <dbReference type="ARBA" id="ARBA00022771"/>
    </source>
</evidence>
<dbReference type="GO" id="GO:0005662">
    <property type="term" value="C:DNA replication factor A complex"/>
    <property type="evidence" value="ECO:0007669"/>
    <property type="project" value="TreeGrafter"/>
</dbReference>
<dbReference type="InterPro" id="IPR004365">
    <property type="entry name" value="NA-bd_OB_tRNA"/>
</dbReference>